<keyword evidence="3" id="KW-1185">Reference proteome</keyword>
<feature type="chain" id="PRO_5040486372" evidence="1">
    <location>
        <begin position="23"/>
        <end position="73"/>
    </location>
</feature>
<evidence type="ECO:0000256" key="1">
    <source>
        <dbReference type="SAM" id="SignalP"/>
    </source>
</evidence>
<proteinExistence type="predicted"/>
<dbReference type="Proteomes" id="UP001153709">
    <property type="component" value="Chromosome 8"/>
</dbReference>
<reference evidence="2" key="1">
    <citation type="submission" date="2022-01" db="EMBL/GenBank/DDBJ databases">
        <authorList>
            <person name="King R."/>
        </authorList>
    </citation>
    <scope>NUCLEOTIDE SEQUENCE</scope>
</reference>
<sequence length="73" mass="8796">MVRLLLFTTIVLLTNIFGSSETETFFFRTGSMLQPENDDPEPSKYERWFTQNLDHFNPNDERTWQQVKLYTIF</sequence>
<organism evidence="2 3">
    <name type="scientific">Diabrotica balteata</name>
    <name type="common">Banded cucumber beetle</name>
    <dbReference type="NCBI Taxonomy" id="107213"/>
    <lineage>
        <taxon>Eukaryota</taxon>
        <taxon>Metazoa</taxon>
        <taxon>Ecdysozoa</taxon>
        <taxon>Arthropoda</taxon>
        <taxon>Hexapoda</taxon>
        <taxon>Insecta</taxon>
        <taxon>Pterygota</taxon>
        <taxon>Neoptera</taxon>
        <taxon>Endopterygota</taxon>
        <taxon>Coleoptera</taxon>
        <taxon>Polyphaga</taxon>
        <taxon>Cucujiformia</taxon>
        <taxon>Chrysomeloidea</taxon>
        <taxon>Chrysomelidae</taxon>
        <taxon>Galerucinae</taxon>
        <taxon>Diabroticina</taxon>
        <taxon>Diabroticites</taxon>
        <taxon>Diabrotica</taxon>
    </lineage>
</organism>
<dbReference type="EMBL" id="OU898283">
    <property type="protein sequence ID" value="CAG9839385.1"/>
    <property type="molecule type" value="Genomic_DNA"/>
</dbReference>
<protein>
    <submittedName>
        <fullName evidence="2">Uncharacterized protein</fullName>
    </submittedName>
</protein>
<gene>
    <name evidence="2" type="ORF">DIABBA_LOCUS12159</name>
</gene>
<name>A0A9N9XGW9_DIABA</name>
<keyword evidence="1" id="KW-0732">Signal</keyword>
<evidence type="ECO:0000313" key="3">
    <source>
        <dbReference type="Proteomes" id="UP001153709"/>
    </source>
</evidence>
<dbReference type="AlphaFoldDB" id="A0A9N9XGW9"/>
<feature type="signal peptide" evidence="1">
    <location>
        <begin position="1"/>
        <end position="22"/>
    </location>
</feature>
<accession>A0A9N9XGW9</accession>
<evidence type="ECO:0000313" key="2">
    <source>
        <dbReference type="EMBL" id="CAG9839385.1"/>
    </source>
</evidence>